<feature type="transmembrane region" description="Helical" evidence="6">
    <location>
        <begin position="32"/>
        <end position="51"/>
    </location>
</feature>
<feature type="transmembrane region" description="Helical" evidence="6">
    <location>
        <begin position="71"/>
        <end position="94"/>
    </location>
</feature>
<sequence>MSTLTAPTATRGLGALAASEARLFLRDAGGSFFALAFPSVLLVGVGLAIPGMRDPITDAPPPWTGMLPIHLYLPVVLAAVIATPALTTLPVVLATYREQGILRRLSTTPMRPQGVLVAQVAVNLAALVVAAVLALTVGALTFDAPLPDQPLVALLAFVLGAAAMFGVGLLIAARAPKASSASGLGMLVFFPMLLFAGMWTPGPAMPETLATIGAYTPLGAASQAMTTAWFHGDFPALEAVVMLAYVVVLYPLATKLFRWS</sequence>
<evidence type="ECO:0000313" key="9">
    <source>
        <dbReference type="Proteomes" id="UP001595955"/>
    </source>
</evidence>
<dbReference type="EMBL" id="JBHSGF010000009">
    <property type="protein sequence ID" value="MFC4556118.1"/>
    <property type="molecule type" value="Genomic_DNA"/>
</dbReference>
<dbReference type="InterPro" id="IPR047817">
    <property type="entry name" value="ABC2_TM_bact-type"/>
</dbReference>
<dbReference type="RefSeq" id="WP_122824571.1">
    <property type="nucleotide sequence ID" value="NZ_CP033325.1"/>
</dbReference>
<feature type="transmembrane region" description="Helical" evidence="6">
    <location>
        <begin position="180"/>
        <end position="199"/>
    </location>
</feature>
<keyword evidence="6" id="KW-1003">Cell membrane</keyword>
<keyword evidence="6" id="KW-0813">Transport</keyword>
<dbReference type="PRINTS" id="PR00164">
    <property type="entry name" value="ABC2TRNSPORT"/>
</dbReference>
<keyword evidence="9" id="KW-1185">Reference proteome</keyword>
<reference evidence="9" key="1">
    <citation type="journal article" date="2019" name="Int. J. Syst. Evol. Microbiol.">
        <title>The Global Catalogue of Microorganisms (GCM) 10K type strain sequencing project: providing services to taxonomists for standard genome sequencing and annotation.</title>
        <authorList>
            <consortium name="The Broad Institute Genomics Platform"/>
            <consortium name="The Broad Institute Genome Sequencing Center for Infectious Disease"/>
            <person name="Wu L."/>
            <person name="Ma J."/>
        </authorList>
    </citation>
    <scope>NUCLEOTIDE SEQUENCE [LARGE SCALE GENOMIC DNA]</scope>
    <source>
        <strain evidence="9">JCM 3369</strain>
    </source>
</reference>
<feature type="transmembrane region" description="Helical" evidence="6">
    <location>
        <begin position="234"/>
        <end position="253"/>
    </location>
</feature>
<comment type="similarity">
    <text evidence="6">Belongs to the ABC-2 integral membrane protein family.</text>
</comment>
<feature type="transmembrane region" description="Helical" evidence="6">
    <location>
        <begin position="115"/>
        <end position="139"/>
    </location>
</feature>
<organism evidence="8 9">
    <name type="scientific">Georgenia faecalis</name>
    <dbReference type="NCBI Taxonomy" id="2483799"/>
    <lineage>
        <taxon>Bacteria</taxon>
        <taxon>Bacillati</taxon>
        <taxon>Actinomycetota</taxon>
        <taxon>Actinomycetes</taxon>
        <taxon>Micrococcales</taxon>
        <taxon>Bogoriellaceae</taxon>
        <taxon>Georgenia</taxon>
    </lineage>
</organism>
<evidence type="ECO:0000256" key="3">
    <source>
        <dbReference type="ARBA" id="ARBA00022989"/>
    </source>
</evidence>
<dbReference type="InterPro" id="IPR000412">
    <property type="entry name" value="ABC_2_transport"/>
</dbReference>
<comment type="subcellular location">
    <subcellularLocation>
        <location evidence="6">Cell membrane</location>
        <topology evidence="6">Multi-pass membrane protein</topology>
    </subcellularLocation>
    <subcellularLocation>
        <location evidence="1">Membrane</location>
        <topology evidence="1">Multi-pass membrane protein</topology>
    </subcellularLocation>
</comment>
<comment type="caution">
    <text evidence="8">The sequence shown here is derived from an EMBL/GenBank/DDBJ whole genome shotgun (WGS) entry which is preliminary data.</text>
</comment>
<keyword evidence="2 6" id="KW-0812">Transmembrane</keyword>
<feature type="transmembrane region" description="Helical" evidence="6">
    <location>
        <begin position="151"/>
        <end position="173"/>
    </location>
</feature>
<dbReference type="InterPro" id="IPR052902">
    <property type="entry name" value="ABC-2_transporter"/>
</dbReference>
<gene>
    <name evidence="8" type="ORF">ACFO3F_12740</name>
</gene>
<evidence type="ECO:0000313" key="8">
    <source>
        <dbReference type="EMBL" id="MFC4556118.1"/>
    </source>
</evidence>
<name>A0ABV9DDA6_9MICO</name>
<dbReference type="InterPro" id="IPR013525">
    <property type="entry name" value="ABC2_TM"/>
</dbReference>
<dbReference type="Pfam" id="PF01061">
    <property type="entry name" value="ABC2_membrane"/>
    <property type="match status" value="1"/>
</dbReference>
<proteinExistence type="inferred from homology"/>
<dbReference type="PROSITE" id="PS51012">
    <property type="entry name" value="ABC_TM2"/>
    <property type="match status" value="1"/>
</dbReference>
<evidence type="ECO:0000256" key="1">
    <source>
        <dbReference type="ARBA" id="ARBA00004141"/>
    </source>
</evidence>
<evidence type="ECO:0000256" key="2">
    <source>
        <dbReference type="ARBA" id="ARBA00022692"/>
    </source>
</evidence>
<dbReference type="PANTHER" id="PTHR43027">
    <property type="entry name" value="DOXORUBICIN RESISTANCE ABC TRANSPORTER PERMEASE PROTEIN DRRC-RELATED"/>
    <property type="match status" value="1"/>
</dbReference>
<keyword evidence="4 6" id="KW-0472">Membrane</keyword>
<keyword evidence="5" id="KW-0046">Antibiotic resistance</keyword>
<evidence type="ECO:0000259" key="7">
    <source>
        <dbReference type="PROSITE" id="PS51012"/>
    </source>
</evidence>
<evidence type="ECO:0000256" key="4">
    <source>
        <dbReference type="ARBA" id="ARBA00023136"/>
    </source>
</evidence>
<feature type="domain" description="ABC transmembrane type-2" evidence="7">
    <location>
        <begin position="29"/>
        <end position="260"/>
    </location>
</feature>
<dbReference type="Proteomes" id="UP001595955">
    <property type="component" value="Unassembled WGS sequence"/>
</dbReference>
<evidence type="ECO:0000256" key="6">
    <source>
        <dbReference type="RuleBase" id="RU361157"/>
    </source>
</evidence>
<evidence type="ECO:0000256" key="5">
    <source>
        <dbReference type="ARBA" id="ARBA00023251"/>
    </source>
</evidence>
<accession>A0ABV9DDA6</accession>
<keyword evidence="3 6" id="KW-1133">Transmembrane helix</keyword>
<protein>
    <recommendedName>
        <fullName evidence="6">Transport permease protein</fullName>
    </recommendedName>
</protein>
<dbReference type="PANTHER" id="PTHR43027:SF2">
    <property type="entry name" value="TRANSPORT PERMEASE PROTEIN"/>
    <property type="match status" value="1"/>
</dbReference>